<keyword evidence="2" id="KW-1185">Reference proteome</keyword>
<gene>
    <name evidence="1" type="ORF">PPERSA_12614</name>
</gene>
<evidence type="ECO:0000313" key="2">
    <source>
        <dbReference type="Proteomes" id="UP000054937"/>
    </source>
</evidence>
<reference evidence="1 2" key="1">
    <citation type="journal article" date="2015" name="Sci. Rep.">
        <title>Genome of the facultative scuticociliatosis pathogen Pseudocohnilembus persalinus provides insight into its virulence through horizontal gene transfer.</title>
        <authorList>
            <person name="Xiong J."/>
            <person name="Wang G."/>
            <person name="Cheng J."/>
            <person name="Tian M."/>
            <person name="Pan X."/>
            <person name="Warren A."/>
            <person name="Jiang C."/>
            <person name="Yuan D."/>
            <person name="Miao W."/>
        </authorList>
    </citation>
    <scope>NUCLEOTIDE SEQUENCE [LARGE SCALE GENOMIC DNA]</scope>
    <source>
        <strain evidence="1">36N120E</strain>
    </source>
</reference>
<name>A0A0V0QCL9_PSEPJ</name>
<dbReference type="OrthoDB" id="61280at2759"/>
<organism evidence="1 2">
    <name type="scientific">Pseudocohnilembus persalinus</name>
    <name type="common">Ciliate</name>
    <dbReference type="NCBI Taxonomy" id="266149"/>
    <lineage>
        <taxon>Eukaryota</taxon>
        <taxon>Sar</taxon>
        <taxon>Alveolata</taxon>
        <taxon>Ciliophora</taxon>
        <taxon>Intramacronucleata</taxon>
        <taxon>Oligohymenophorea</taxon>
        <taxon>Scuticociliatia</taxon>
        <taxon>Philasterida</taxon>
        <taxon>Pseudocohnilembidae</taxon>
        <taxon>Pseudocohnilembus</taxon>
    </lineage>
</organism>
<protein>
    <submittedName>
        <fullName evidence="1">Uncharacterized protein</fullName>
    </submittedName>
</protein>
<comment type="caution">
    <text evidence="1">The sequence shown here is derived from an EMBL/GenBank/DDBJ whole genome shotgun (WGS) entry which is preliminary data.</text>
</comment>
<accession>A0A0V0QCL9</accession>
<dbReference type="OMA" id="FETTHKE"/>
<proteinExistence type="predicted"/>
<evidence type="ECO:0000313" key="1">
    <source>
        <dbReference type="EMBL" id="KRW99938.1"/>
    </source>
</evidence>
<dbReference type="EMBL" id="LDAU01000202">
    <property type="protein sequence ID" value="KRW99938.1"/>
    <property type="molecule type" value="Genomic_DNA"/>
</dbReference>
<dbReference type="InParanoid" id="A0A0V0QCL9"/>
<dbReference type="AlphaFoldDB" id="A0A0V0QCL9"/>
<dbReference type="Proteomes" id="UP000054937">
    <property type="component" value="Unassembled WGS sequence"/>
</dbReference>
<sequence>MQHNPTTLTAYNKFNDRSQGTLIGNWQEERELRDVTGVGRTIPGQHLSKTRADLFTKAPPEELLNRPINNTNERTLGAKVNEWVDSEGHVYGTGYNKAEEIPKIGPKTSKREEFFKEQILQELSEQERQAEEEANRRQFETTHKEQFYKKDPLEVGNVFGKRVMKTQNGVPIPYDQKDNEIMVDRGIREREQFLTDEELRKYLPKGESYLTQQPITFWKEKQDDGAFYMSKQNTQNPNKTFAKNNDFLKTFQDYKHHKD</sequence>